<evidence type="ECO:0000313" key="3">
    <source>
        <dbReference type="Proteomes" id="UP001220022"/>
    </source>
</evidence>
<evidence type="ECO:0000313" key="2">
    <source>
        <dbReference type="EMBL" id="MDF2261224.1"/>
    </source>
</evidence>
<name>A0ABT5ZBK3_9ACTN</name>
<dbReference type="EMBL" id="JARHTQ010000050">
    <property type="protein sequence ID" value="MDF2261224.1"/>
    <property type="molecule type" value="Genomic_DNA"/>
</dbReference>
<protein>
    <submittedName>
        <fullName evidence="2">Uncharacterized protein</fullName>
    </submittedName>
</protein>
<sequence length="60" mass="6313">MPGEHAFDDASAGEKTFTVAWAIAHVIALFCLGSVVQQELQEPTPPNSASAPDAQSDWTA</sequence>
<gene>
    <name evidence="2" type="ORF">P2L57_37555</name>
</gene>
<dbReference type="Proteomes" id="UP001220022">
    <property type="component" value="Unassembled WGS sequence"/>
</dbReference>
<feature type="region of interest" description="Disordered" evidence="1">
    <location>
        <begin position="40"/>
        <end position="60"/>
    </location>
</feature>
<comment type="caution">
    <text evidence="2">The sequence shown here is derived from an EMBL/GenBank/DDBJ whole genome shotgun (WGS) entry which is preliminary data.</text>
</comment>
<organism evidence="2 3">
    <name type="scientific">Streptantibioticus ferralitis</name>
    <dbReference type="NCBI Taxonomy" id="236510"/>
    <lineage>
        <taxon>Bacteria</taxon>
        <taxon>Bacillati</taxon>
        <taxon>Actinomycetota</taxon>
        <taxon>Actinomycetes</taxon>
        <taxon>Kitasatosporales</taxon>
        <taxon>Streptomycetaceae</taxon>
        <taxon>Streptantibioticus</taxon>
    </lineage>
</organism>
<evidence type="ECO:0000256" key="1">
    <source>
        <dbReference type="SAM" id="MobiDB-lite"/>
    </source>
</evidence>
<keyword evidence="3" id="KW-1185">Reference proteome</keyword>
<dbReference type="RefSeq" id="WP_275822605.1">
    <property type="nucleotide sequence ID" value="NZ_BAAANM010000009.1"/>
</dbReference>
<proteinExistence type="predicted"/>
<accession>A0ABT5ZBK3</accession>
<reference evidence="2 3" key="1">
    <citation type="submission" date="2023-03" db="EMBL/GenBank/DDBJ databases">
        <title>Draft genome sequence of type strain Streptomyces ferralitis JCM 14344.</title>
        <authorList>
            <person name="Klaysubun C."/>
            <person name="Duangmal K."/>
        </authorList>
    </citation>
    <scope>NUCLEOTIDE SEQUENCE [LARGE SCALE GENOMIC DNA]</scope>
    <source>
        <strain evidence="2 3">JCM 14344</strain>
    </source>
</reference>